<reference evidence="1 2" key="1">
    <citation type="submission" date="2017-01" db="EMBL/GenBank/DDBJ databases">
        <title>A new Hymenobacter.</title>
        <authorList>
            <person name="Liang Y."/>
            <person name="Feng F."/>
        </authorList>
    </citation>
    <scope>NUCLEOTIDE SEQUENCE [LARGE SCALE GENOMIC DNA]</scope>
    <source>
        <strain evidence="1">MIMBbqt21</strain>
    </source>
</reference>
<keyword evidence="2" id="KW-1185">Reference proteome</keyword>
<proteinExistence type="predicted"/>
<evidence type="ECO:0008006" key="3">
    <source>
        <dbReference type="Google" id="ProtNLM"/>
    </source>
</evidence>
<evidence type="ECO:0000313" key="1">
    <source>
        <dbReference type="EMBL" id="OUJ68005.1"/>
    </source>
</evidence>
<evidence type="ECO:0000313" key="2">
    <source>
        <dbReference type="Proteomes" id="UP000194873"/>
    </source>
</evidence>
<gene>
    <name evidence="1" type="ORF">BXP70_28315</name>
</gene>
<dbReference type="Proteomes" id="UP000194873">
    <property type="component" value="Unassembled WGS sequence"/>
</dbReference>
<comment type="caution">
    <text evidence="1">The sequence shown here is derived from an EMBL/GenBank/DDBJ whole genome shotgun (WGS) entry which is preliminary data.</text>
</comment>
<dbReference type="AlphaFoldDB" id="A0A243W5A3"/>
<organism evidence="1 2">
    <name type="scientific">Hymenobacter crusticola</name>
    <dbReference type="NCBI Taxonomy" id="1770526"/>
    <lineage>
        <taxon>Bacteria</taxon>
        <taxon>Pseudomonadati</taxon>
        <taxon>Bacteroidota</taxon>
        <taxon>Cytophagia</taxon>
        <taxon>Cytophagales</taxon>
        <taxon>Hymenobacteraceae</taxon>
        <taxon>Hymenobacter</taxon>
    </lineage>
</organism>
<sequence>MILRRLYSDAHLSIYFDSSNDWLYVEWMGELTLPVVQTACARIAQCFLAHPYPRVLNDNTFVTGISWSVAPWLIRAFLPHLRLAGVQQLAWVCSPSLPGLSMVQAVVTWLPHLDIAVFDELEAGAAWLQRGRRAAGFRFDYPYAPRTATAQTQLDLVVQDLACQAGLVLGPVAATAG</sequence>
<accession>A0A243W5A3</accession>
<dbReference type="OrthoDB" id="893408at2"/>
<dbReference type="SUPFAM" id="SSF52091">
    <property type="entry name" value="SpoIIaa-like"/>
    <property type="match status" value="1"/>
</dbReference>
<dbReference type="EMBL" id="MTSE01000058">
    <property type="protein sequence ID" value="OUJ68005.1"/>
    <property type="molecule type" value="Genomic_DNA"/>
</dbReference>
<protein>
    <recommendedName>
        <fullName evidence="3">STAS/SEC14 domain-containing protein</fullName>
    </recommendedName>
</protein>
<dbReference type="InterPro" id="IPR036513">
    <property type="entry name" value="STAS_dom_sf"/>
</dbReference>
<name>A0A243W5A3_9BACT</name>
<dbReference type="RefSeq" id="WP_086597475.1">
    <property type="nucleotide sequence ID" value="NZ_MTSE01000058.1"/>
</dbReference>